<dbReference type="Gene3D" id="3.20.100.30">
    <property type="entry name" value="VTC, catalytic tunnel domain"/>
    <property type="match status" value="1"/>
</dbReference>
<reference evidence="2 5" key="1">
    <citation type="submission" date="2015-09" db="EMBL/GenBank/DDBJ databases">
        <authorList>
            <consortium name="Pathogen Informatics"/>
        </authorList>
    </citation>
    <scope>NUCLEOTIDE SEQUENCE [LARGE SCALE GENOMIC DNA]</scope>
    <source>
        <strain evidence="2 5">2789STDY5834939</strain>
    </source>
</reference>
<accession>A0A174TI70</accession>
<dbReference type="OrthoDB" id="185578at2"/>
<reference evidence="6" key="2">
    <citation type="submission" date="2017-04" db="EMBL/GenBank/DDBJ databases">
        <title>Function of individual gut microbiota members based on whole genome sequencing of pure cultures obtained from chicken caecum.</title>
        <authorList>
            <person name="Medvecky M."/>
            <person name="Cejkova D."/>
            <person name="Polansky O."/>
            <person name="Karasova D."/>
            <person name="Kubasova T."/>
            <person name="Cizek A."/>
            <person name="Rychlik I."/>
        </authorList>
    </citation>
    <scope>NUCLEOTIDE SEQUENCE [LARGE SCALE GENOMIC DNA]</scope>
    <source>
        <strain evidence="6">An175</strain>
    </source>
</reference>
<gene>
    <name evidence="3" type="ORF">B5F11_11845</name>
    <name evidence="4" type="ORF">DXC40_08600</name>
    <name evidence="2" type="ORF">ERS852551_03061</name>
</gene>
<dbReference type="EMBL" id="NFKP01000014">
    <property type="protein sequence ID" value="OUP68808.1"/>
    <property type="molecule type" value="Genomic_DNA"/>
</dbReference>
<evidence type="ECO:0000313" key="5">
    <source>
        <dbReference type="Proteomes" id="UP000095765"/>
    </source>
</evidence>
<evidence type="ECO:0000313" key="3">
    <source>
        <dbReference type="EMBL" id="OUP68808.1"/>
    </source>
</evidence>
<evidence type="ECO:0000313" key="4">
    <source>
        <dbReference type="EMBL" id="RGE68379.1"/>
    </source>
</evidence>
<dbReference type="InterPro" id="IPR018966">
    <property type="entry name" value="VTC_domain"/>
</dbReference>
<dbReference type="Proteomes" id="UP000196386">
    <property type="component" value="Unassembled WGS sequence"/>
</dbReference>
<dbReference type="Pfam" id="PF09359">
    <property type="entry name" value="VTC"/>
    <property type="match status" value="1"/>
</dbReference>
<dbReference type="SUPFAM" id="SSF55154">
    <property type="entry name" value="CYTH-like phosphatases"/>
    <property type="match status" value="1"/>
</dbReference>
<dbReference type="CDD" id="cd07750">
    <property type="entry name" value="PolyPPase_VTC_like"/>
    <property type="match status" value="1"/>
</dbReference>
<dbReference type="GO" id="GO:0006799">
    <property type="term" value="P:polyphosphate biosynthetic process"/>
    <property type="evidence" value="ECO:0007669"/>
    <property type="project" value="UniProtKB-ARBA"/>
</dbReference>
<evidence type="ECO:0000313" key="7">
    <source>
        <dbReference type="Proteomes" id="UP000260828"/>
    </source>
</evidence>
<evidence type="ECO:0000313" key="6">
    <source>
        <dbReference type="Proteomes" id="UP000196386"/>
    </source>
</evidence>
<organism evidence="2 5">
    <name type="scientific">Anaerotruncus colihominis</name>
    <dbReference type="NCBI Taxonomy" id="169435"/>
    <lineage>
        <taxon>Bacteria</taxon>
        <taxon>Bacillati</taxon>
        <taxon>Bacillota</taxon>
        <taxon>Clostridia</taxon>
        <taxon>Eubacteriales</taxon>
        <taxon>Oscillospiraceae</taxon>
        <taxon>Anaerotruncus</taxon>
    </lineage>
</organism>
<evidence type="ECO:0000259" key="1">
    <source>
        <dbReference type="Pfam" id="PF09359"/>
    </source>
</evidence>
<dbReference type="AlphaFoldDB" id="A0A174TI70"/>
<dbReference type="GeneID" id="72462959"/>
<dbReference type="InterPro" id="IPR033469">
    <property type="entry name" value="CYTH-like_dom_sf"/>
</dbReference>
<dbReference type="Proteomes" id="UP000095765">
    <property type="component" value="Unassembled WGS sequence"/>
</dbReference>
<dbReference type="RefSeq" id="WP_006873663.1">
    <property type="nucleotide sequence ID" value="NZ_CABIWA010000010.1"/>
</dbReference>
<proteinExistence type="predicted"/>
<reference evidence="3" key="3">
    <citation type="journal article" date="2018" name="BMC Genomics">
        <title>Whole genome sequencing and function prediction of 133 gut anaerobes isolated from chicken caecum in pure cultures.</title>
        <authorList>
            <person name="Medvecky M."/>
            <person name="Cejkova D."/>
            <person name="Polansky O."/>
            <person name="Karasova D."/>
            <person name="Kubasova T."/>
            <person name="Cizek A."/>
            <person name="Rychlik I."/>
        </authorList>
    </citation>
    <scope>NUCLEOTIDE SEQUENCE</scope>
    <source>
        <strain evidence="3">An175</strain>
    </source>
</reference>
<protein>
    <submittedName>
        <fullName evidence="3">Molecular chaperone</fullName>
    </submittedName>
    <submittedName>
        <fullName evidence="2 4">VTC domain</fullName>
    </submittedName>
</protein>
<sequence length="238" mass="27647">MAQEVFARYEKKYWLSPDQYHVLRGLLLDRMREDDYGRYTICNIYYDTPDYHLIRTSLEKPIYKEKLRLRSYGVPNAQSQVFLELKKKYRGVVYKRRAALAPDEAQAILSGAKRADGTQILREIAWALQFYQPEPKVYLAYDRIALYAPGEPGLRATFDTDLRWRGRALELEKGDWGAPLCGDGYVLMELKLPGVMPLWLARLLDSLAVYPVSFSKYGFCYRRYLSREAVWKGGLGCA</sequence>
<feature type="domain" description="VTC" evidence="1">
    <location>
        <begin position="8"/>
        <end position="221"/>
    </location>
</feature>
<name>A0A174TI70_9FIRM</name>
<dbReference type="Proteomes" id="UP000260828">
    <property type="component" value="Unassembled WGS sequence"/>
</dbReference>
<dbReference type="EMBL" id="CZBE01000025">
    <property type="protein sequence ID" value="CUQ08766.1"/>
    <property type="molecule type" value="Genomic_DNA"/>
</dbReference>
<dbReference type="EMBL" id="QVME01000003">
    <property type="protein sequence ID" value="RGE68379.1"/>
    <property type="molecule type" value="Genomic_DNA"/>
</dbReference>
<evidence type="ECO:0000313" key="2">
    <source>
        <dbReference type="EMBL" id="CUQ08766.1"/>
    </source>
</evidence>
<reference evidence="4 7" key="4">
    <citation type="submission" date="2018-08" db="EMBL/GenBank/DDBJ databases">
        <title>A genome reference for cultivated species of the human gut microbiota.</title>
        <authorList>
            <person name="Zou Y."/>
            <person name="Xue W."/>
            <person name="Luo G."/>
        </authorList>
    </citation>
    <scope>NUCLEOTIDE SEQUENCE [LARGE SCALE GENOMIC DNA]</scope>
    <source>
        <strain evidence="4 7">TF05-12AC</strain>
    </source>
</reference>
<dbReference type="InterPro" id="IPR042267">
    <property type="entry name" value="VTC_sf"/>
</dbReference>